<feature type="non-terminal residue" evidence="13">
    <location>
        <position position="1"/>
    </location>
</feature>
<keyword evidence="5" id="KW-0436">Ligase</keyword>
<comment type="similarity">
    <text evidence="2">Belongs to the folylpolyglutamate synthase family.</text>
</comment>
<dbReference type="EC" id="6.3.2.17" evidence="3"/>
<evidence type="ECO:0000256" key="9">
    <source>
        <dbReference type="ARBA" id="ARBA00022842"/>
    </source>
</evidence>
<evidence type="ECO:0000256" key="4">
    <source>
        <dbReference type="ARBA" id="ARBA00022563"/>
    </source>
</evidence>
<dbReference type="SUPFAM" id="SSF53623">
    <property type="entry name" value="MurD-like peptide ligases, catalytic domain"/>
    <property type="match status" value="1"/>
</dbReference>
<dbReference type="GO" id="GO:0005739">
    <property type="term" value="C:mitochondrion"/>
    <property type="evidence" value="ECO:0007669"/>
    <property type="project" value="TreeGrafter"/>
</dbReference>
<dbReference type="GO" id="GO:0046872">
    <property type="term" value="F:metal ion binding"/>
    <property type="evidence" value="ECO:0007669"/>
    <property type="project" value="UniProtKB-KW"/>
</dbReference>
<sequence>SSPHLVQVRERIRINGQPISRELFSKYFWLVYNRLEETKDPVHASMPAYFRFLTIMAFHVFLQEKVDLAVVEVGIGGAYDCTNIIRAPVVCGVSSLGIDHTSILGDTMEKIAWQKGGIFKPGVPAFTVAQPERPLEVLRDRAQERECPLYLCPDLDAFEGNHQALELGLAGDHQRSNAALALQLAQAWLQRRGCQGLGELKEVPPSTELAGRPVLLAPAFRPTGAMIQGLRDTEWLGRTQVLSRGPVTWYLDGAHTTSSIQACVRWFRQAALNQDRPLDGSEVRVLLFNATGDRDTTALLKLLVPCHFDYAIFCPNFTQIPMMSNADQQNFNVTLENALTRCLENQRTWTRLLEEKEGQDSWVPTPLRAGGLLQLAPTRGTLLLVPPAPPPLNSPALVFPCLAQALQWVAQGRDPQLAEPTTVGAHPHPAASSGAVLLQEAATVRVLVTGSLHLVGGVLRLLDPALSQ</sequence>
<evidence type="ECO:0000256" key="12">
    <source>
        <dbReference type="ARBA" id="ARBA00047493"/>
    </source>
</evidence>
<dbReference type="PANTHER" id="PTHR11136">
    <property type="entry name" value="FOLYLPOLYGLUTAMATE SYNTHASE-RELATED"/>
    <property type="match status" value="1"/>
</dbReference>
<keyword evidence="14" id="KW-1185">Reference proteome</keyword>
<dbReference type="PROSITE" id="PS01012">
    <property type="entry name" value="FOLYLPOLYGLU_SYNT_2"/>
    <property type="match status" value="1"/>
</dbReference>
<evidence type="ECO:0000256" key="2">
    <source>
        <dbReference type="ARBA" id="ARBA00008276"/>
    </source>
</evidence>
<dbReference type="AlphaFoldDB" id="A0A7K9T2M4"/>
<dbReference type="InterPro" id="IPR018109">
    <property type="entry name" value="Folylpolyglutamate_synth_CS"/>
</dbReference>
<evidence type="ECO:0000256" key="11">
    <source>
        <dbReference type="ARBA" id="ARBA00030876"/>
    </source>
</evidence>
<keyword evidence="8" id="KW-0067">ATP-binding</keyword>
<evidence type="ECO:0000256" key="5">
    <source>
        <dbReference type="ARBA" id="ARBA00022598"/>
    </source>
</evidence>
<keyword evidence="6" id="KW-0479">Metal-binding</keyword>
<keyword evidence="4" id="KW-0554">One-carbon metabolism</keyword>
<dbReference type="InterPro" id="IPR036615">
    <property type="entry name" value="Mur_ligase_C_dom_sf"/>
</dbReference>
<reference evidence="13 14" key="1">
    <citation type="submission" date="2019-09" db="EMBL/GenBank/DDBJ databases">
        <title>Bird 10,000 Genomes (B10K) Project - Family phase.</title>
        <authorList>
            <person name="Zhang G."/>
        </authorList>
    </citation>
    <scope>NUCLEOTIDE SEQUENCE [LARGE SCALE GENOMIC DNA]</scope>
    <source>
        <strain evidence="13">B10K-DU-001-62</strain>
        <tissue evidence="13">Muscle</tissue>
    </source>
</reference>
<dbReference type="GO" id="GO:0006730">
    <property type="term" value="P:one-carbon metabolic process"/>
    <property type="evidence" value="ECO:0007669"/>
    <property type="project" value="UniProtKB-KW"/>
</dbReference>
<evidence type="ECO:0000256" key="3">
    <source>
        <dbReference type="ARBA" id="ARBA00013025"/>
    </source>
</evidence>
<comment type="pathway">
    <text evidence="1">Cofactor biosynthesis; tetrahydrofolylpolyglutamate biosynthesis.</text>
</comment>
<dbReference type="InterPro" id="IPR036565">
    <property type="entry name" value="Mur-like_cat_sf"/>
</dbReference>
<comment type="caution">
    <text evidence="13">The sequence shown here is derived from an EMBL/GenBank/DDBJ whole genome shotgun (WGS) entry which is preliminary data.</text>
</comment>
<accession>A0A7K9T2M4</accession>
<dbReference type="InterPro" id="IPR001645">
    <property type="entry name" value="Folylpolyglutamate_synth"/>
</dbReference>
<protein>
    <recommendedName>
        <fullName evidence="3">tetrahydrofolate synthase</fullName>
        <ecNumber evidence="3">6.3.2.17</ecNumber>
    </recommendedName>
    <alternativeName>
        <fullName evidence="11">Folylpoly-gamma-glutamate synthetase</fullName>
    </alternativeName>
    <alternativeName>
        <fullName evidence="10">Tetrahydrofolylpolyglutamate synthase</fullName>
    </alternativeName>
</protein>
<evidence type="ECO:0000256" key="7">
    <source>
        <dbReference type="ARBA" id="ARBA00022741"/>
    </source>
</evidence>
<evidence type="ECO:0000256" key="10">
    <source>
        <dbReference type="ARBA" id="ARBA00030592"/>
    </source>
</evidence>
<organism evidence="13 14">
    <name type="scientific">Galbula dea</name>
    <dbReference type="NCBI Taxonomy" id="1109041"/>
    <lineage>
        <taxon>Eukaryota</taxon>
        <taxon>Metazoa</taxon>
        <taxon>Chordata</taxon>
        <taxon>Craniata</taxon>
        <taxon>Vertebrata</taxon>
        <taxon>Euteleostomi</taxon>
        <taxon>Archelosauria</taxon>
        <taxon>Archosauria</taxon>
        <taxon>Dinosauria</taxon>
        <taxon>Saurischia</taxon>
        <taxon>Theropoda</taxon>
        <taxon>Coelurosauria</taxon>
        <taxon>Aves</taxon>
        <taxon>Neognathae</taxon>
        <taxon>Neoaves</taxon>
        <taxon>Telluraves</taxon>
        <taxon>Coraciimorphae</taxon>
        <taxon>Piciformes</taxon>
        <taxon>Galbulidae</taxon>
        <taxon>Galbula</taxon>
    </lineage>
</organism>
<evidence type="ECO:0000256" key="8">
    <source>
        <dbReference type="ARBA" id="ARBA00022840"/>
    </source>
</evidence>
<proteinExistence type="inferred from homology"/>
<dbReference type="GO" id="GO:0005829">
    <property type="term" value="C:cytosol"/>
    <property type="evidence" value="ECO:0007669"/>
    <property type="project" value="TreeGrafter"/>
</dbReference>
<name>A0A7K9T2M4_9PICI</name>
<evidence type="ECO:0000313" key="14">
    <source>
        <dbReference type="Proteomes" id="UP000566440"/>
    </source>
</evidence>
<evidence type="ECO:0000313" key="13">
    <source>
        <dbReference type="EMBL" id="NXI42013.1"/>
    </source>
</evidence>
<feature type="non-terminal residue" evidence="13">
    <location>
        <position position="468"/>
    </location>
</feature>
<dbReference type="OrthoDB" id="5212574at2759"/>
<dbReference type="EMBL" id="VWZX01005962">
    <property type="protein sequence ID" value="NXI42013.1"/>
    <property type="molecule type" value="Genomic_DNA"/>
</dbReference>
<evidence type="ECO:0000256" key="1">
    <source>
        <dbReference type="ARBA" id="ARBA00005150"/>
    </source>
</evidence>
<dbReference type="GO" id="GO:0005524">
    <property type="term" value="F:ATP binding"/>
    <property type="evidence" value="ECO:0007669"/>
    <property type="project" value="UniProtKB-KW"/>
</dbReference>
<keyword evidence="7" id="KW-0547">Nucleotide-binding</keyword>
<gene>
    <name evidence="13" type="primary">Fpgs</name>
    <name evidence="13" type="ORF">GALDEA_R08425</name>
</gene>
<comment type="catalytic activity">
    <reaction evidence="12">
        <text>(6S)-5,6,7,8-tetrahydrofolyl-(gamma-L-Glu)(n) + L-glutamate + ATP = (6S)-5,6,7,8-tetrahydrofolyl-(gamma-L-Glu)(n+1) + ADP + phosphate + H(+)</text>
        <dbReference type="Rhea" id="RHEA:10580"/>
        <dbReference type="Rhea" id="RHEA-COMP:14738"/>
        <dbReference type="Rhea" id="RHEA-COMP:14740"/>
        <dbReference type="ChEBI" id="CHEBI:15378"/>
        <dbReference type="ChEBI" id="CHEBI:29985"/>
        <dbReference type="ChEBI" id="CHEBI:30616"/>
        <dbReference type="ChEBI" id="CHEBI:43474"/>
        <dbReference type="ChEBI" id="CHEBI:141005"/>
        <dbReference type="ChEBI" id="CHEBI:456216"/>
        <dbReference type="EC" id="6.3.2.17"/>
    </reaction>
</comment>
<dbReference type="PANTHER" id="PTHR11136:SF5">
    <property type="entry name" value="FOLYLPOLYGLUTAMATE SYNTHASE, MITOCHONDRIAL"/>
    <property type="match status" value="1"/>
</dbReference>
<dbReference type="Proteomes" id="UP000566440">
    <property type="component" value="Unassembled WGS sequence"/>
</dbReference>
<dbReference type="FunFam" id="3.90.190.20:FF:000007">
    <property type="entry name" value="Folylpolyglutamate synthase"/>
    <property type="match status" value="1"/>
</dbReference>
<dbReference type="Gene3D" id="3.90.190.20">
    <property type="entry name" value="Mur ligase, C-terminal domain"/>
    <property type="match status" value="1"/>
</dbReference>
<dbReference type="Gene3D" id="3.40.1190.10">
    <property type="entry name" value="Mur-like, catalytic domain"/>
    <property type="match status" value="1"/>
</dbReference>
<evidence type="ECO:0000256" key="6">
    <source>
        <dbReference type="ARBA" id="ARBA00022723"/>
    </source>
</evidence>
<keyword evidence="9" id="KW-0460">Magnesium</keyword>
<dbReference type="GO" id="GO:0004326">
    <property type="term" value="F:tetrahydrofolylpolyglutamate synthase activity"/>
    <property type="evidence" value="ECO:0007669"/>
    <property type="project" value="UniProtKB-EC"/>
</dbReference>
<dbReference type="SUPFAM" id="SSF53244">
    <property type="entry name" value="MurD-like peptide ligases, peptide-binding domain"/>
    <property type="match status" value="1"/>
</dbReference>
<dbReference type="UniPathway" id="UPA00850"/>
<dbReference type="NCBIfam" id="TIGR01499">
    <property type="entry name" value="folC"/>
    <property type="match status" value="1"/>
</dbReference>